<dbReference type="GO" id="GO:0006511">
    <property type="term" value="P:ubiquitin-dependent protein catabolic process"/>
    <property type="evidence" value="ECO:0007669"/>
    <property type="project" value="InterPro"/>
</dbReference>
<keyword evidence="2" id="KW-1133">Transmembrane helix</keyword>
<feature type="domain" description="Proteasome alpha-type subunits" evidence="4">
    <location>
        <begin position="512"/>
        <end position="534"/>
    </location>
</feature>
<dbReference type="InterPro" id="IPR000426">
    <property type="entry name" value="Proteasome_asu_N"/>
</dbReference>
<dbReference type="Gene3D" id="3.60.20.10">
    <property type="entry name" value="Glutamine Phosphoribosylpyrophosphate, subunit 1, domain 1"/>
    <property type="match status" value="1"/>
</dbReference>
<reference evidence="5" key="1">
    <citation type="submission" date="2020-11" db="EMBL/GenBank/DDBJ databases">
        <authorList>
            <person name="Tran Van P."/>
        </authorList>
    </citation>
    <scope>NUCLEOTIDE SEQUENCE</scope>
</reference>
<dbReference type="Pfam" id="PF10584">
    <property type="entry name" value="Proteasome_A_N"/>
    <property type="match status" value="1"/>
</dbReference>
<dbReference type="SUPFAM" id="SSF56235">
    <property type="entry name" value="N-terminal nucleophile aminohydrolases (Ntn hydrolases)"/>
    <property type="match status" value="1"/>
</dbReference>
<evidence type="ECO:0000256" key="2">
    <source>
        <dbReference type="SAM" id="Phobius"/>
    </source>
</evidence>
<name>A0A7R9EKB3_9NEOP</name>
<keyword evidence="2" id="KW-0472">Membrane</keyword>
<keyword evidence="3" id="KW-0732">Signal</keyword>
<gene>
    <name evidence="5" type="ORF">TMSB3V08_LOCUS12004</name>
</gene>
<dbReference type="InterPro" id="IPR052728">
    <property type="entry name" value="O2_lipid_transport_reg"/>
</dbReference>
<evidence type="ECO:0000256" key="3">
    <source>
        <dbReference type="SAM" id="SignalP"/>
    </source>
</evidence>
<feature type="transmembrane region" description="Helical" evidence="2">
    <location>
        <begin position="404"/>
        <end position="425"/>
    </location>
</feature>
<organism evidence="5">
    <name type="scientific">Timema monikensis</name>
    <dbReference type="NCBI Taxonomy" id="170555"/>
    <lineage>
        <taxon>Eukaryota</taxon>
        <taxon>Metazoa</taxon>
        <taxon>Ecdysozoa</taxon>
        <taxon>Arthropoda</taxon>
        <taxon>Hexapoda</taxon>
        <taxon>Insecta</taxon>
        <taxon>Pterygota</taxon>
        <taxon>Neoptera</taxon>
        <taxon>Polyneoptera</taxon>
        <taxon>Phasmatodea</taxon>
        <taxon>Timematodea</taxon>
        <taxon>Timematoidea</taxon>
        <taxon>Timematidae</taxon>
        <taxon>Timema</taxon>
    </lineage>
</organism>
<dbReference type="PANTHER" id="PTHR11161:SF0">
    <property type="entry name" value="O-ACYLTRANSFERASE LIKE PROTEIN"/>
    <property type="match status" value="1"/>
</dbReference>
<dbReference type="InterPro" id="IPR029055">
    <property type="entry name" value="Ntn_hydrolases_N"/>
</dbReference>
<evidence type="ECO:0000313" key="5">
    <source>
        <dbReference type="EMBL" id="CAD7435358.1"/>
    </source>
</evidence>
<proteinExistence type="predicted"/>
<evidence type="ECO:0000256" key="1">
    <source>
        <dbReference type="ARBA" id="ARBA00002000"/>
    </source>
</evidence>
<sequence>MVLGLFLMLVIVCTSYDVTVRDLTKCEDSLTVLYGIRFISCGWVLLGQRYAYYLGIPATNPGAIADSLQNWSKMHIVNSGLASDTFLLSSGLLISYRFLKTVNTTNTFNLPLFYLHRLVRLTPAYAAVLMVQATLLNYAATGPLSRSASELTRERCETTWWTHLLFINNYLHSDKQCLEQCWYLAVDTQLFLLSPILLYPMWKWSSKYVYVIIAALTTLGIAVTFVVAYVYKFPVNYLQLDDASLADYLRALYYPTHTRYTPWTIGLCLGYILHQTHGRQLNMTTSSIFLGWLSSNICMIGVVLGLTPFQQSDYVYGRLESSLYCAIFRAGWSVGVAWIIFACDAGYGGVTNKLLSWNIFLPLSRLTYCMYLVAVPLLNMRANSIKLEIYIQDSDIIPAFMGDLMYTAAIAVIVLFMFEAPLVRIEEMFRNKGIRNIKHSSSLLETDQVSDNIVLERHPQLGDSLSQNVQGGVIIREANMDNLEQCEAVSIGGAPNVLTLSRTSTVLFRNQYDSDVTVWSPQGRLHQVEYAMEAVKLGSATVGLKNSTHAVIIALKRASSELSAHQKKIIPIDTHMGITISGLTADARMLSSLLMQGCSGSDRNIIIIISELTADARMLR</sequence>
<feature type="chain" id="PRO_5031359735" description="Proteasome alpha-type subunits domain-containing protein" evidence="3">
    <location>
        <begin position="16"/>
        <end position="620"/>
    </location>
</feature>
<dbReference type="PANTHER" id="PTHR11161">
    <property type="entry name" value="O-ACYLTRANSFERASE"/>
    <property type="match status" value="1"/>
</dbReference>
<feature type="signal peptide" evidence="3">
    <location>
        <begin position="1"/>
        <end position="15"/>
    </location>
</feature>
<dbReference type="InterPro" id="IPR002656">
    <property type="entry name" value="Acyl_transf_3_dom"/>
</dbReference>
<dbReference type="Pfam" id="PF01757">
    <property type="entry name" value="Acyl_transf_3"/>
    <property type="match status" value="1"/>
</dbReference>
<comment type="function">
    <text evidence="1">The proteasome is a multicatalytic proteinase complex which is characterized by its ability to cleave peptides with Arg, Phe, Tyr, Leu, and Glu adjacent to the leaving group at neutral or slightly basic pH. The proteasome has an ATP-dependent proteolytic activity.</text>
</comment>
<dbReference type="Pfam" id="PF00227">
    <property type="entry name" value="Proteasome"/>
    <property type="match status" value="1"/>
</dbReference>
<dbReference type="AlphaFoldDB" id="A0A7R9EKB3"/>
<dbReference type="PROSITE" id="PS00388">
    <property type="entry name" value="PROTEASOME_ALPHA_1"/>
    <property type="match status" value="1"/>
</dbReference>
<feature type="transmembrane region" description="Helical" evidence="2">
    <location>
        <begin position="31"/>
        <end position="55"/>
    </location>
</feature>
<feature type="transmembrane region" description="Helical" evidence="2">
    <location>
        <begin position="321"/>
        <end position="343"/>
    </location>
</feature>
<accession>A0A7R9EKB3</accession>
<feature type="transmembrane region" description="Helical" evidence="2">
    <location>
        <begin position="208"/>
        <end position="231"/>
    </location>
</feature>
<dbReference type="GO" id="GO:0019773">
    <property type="term" value="C:proteasome core complex, alpha-subunit complex"/>
    <property type="evidence" value="ECO:0007669"/>
    <property type="project" value="InterPro"/>
</dbReference>
<evidence type="ECO:0000259" key="4">
    <source>
        <dbReference type="PROSITE" id="PS00388"/>
    </source>
</evidence>
<dbReference type="InterPro" id="IPR001353">
    <property type="entry name" value="Proteasome_sua/b"/>
</dbReference>
<keyword evidence="2" id="KW-0812">Transmembrane</keyword>
<dbReference type="SMART" id="SM00948">
    <property type="entry name" value="Proteasome_A_N"/>
    <property type="match status" value="1"/>
</dbReference>
<feature type="transmembrane region" description="Helical" evidence="2">
    <location>
        <begin position="289"/>
        <end position="309"/>
    </location>
</feature>
<protein>
    <recommendedName>
        <fullName evidence="4">Proteasome alpha-type subunits domain-containing protein</fullName>
    </recommendedName>
</protein>
<dbReference type="GO" id="GO:0016747">
    <property type="term" value="F:acyltransferase activity, transferring groups other than amino-acyl groups"/>
    <property type="evidence" value="ECO:0007669"/>
    <property type="project" value="InterPro"/>
</dbReference>
<feature type="transmembrane region" description="Helical" evidence="2">
    <location>
        <begin position="355"/>
        <end position="378"/>
    </location>
</feature>
<dbReference type="EMBL" id="OB799787">
    <property type="protein sequence ID" value="CAD7435358.1"/>
    <property type="molecule type" value="Genomic_DNA"/>
</dbReference>